<reference evidence="2" key="1">
    <citation type="submission" date="2021-12" db="EMBL/GenBank/DDBJ databases">
        <authorList>
            <person name="Criscuolo A."/>
        </authorList>
    </citation>
    <scope>NUCLEOTIDE SEQUENCE</scope>
    <source>
        <strain evidence="2">CIP111894</strain>
    </source>
</reference>
<evidence type="ECO:0000256" key="1">
    <source>
        <dbReference type="SAM" id="Phobius"/>
    </source>
</evidence>
<keyword evidence="1" id="KW-0472">Membrane</keyword>
<proteinExistence type="predicted"/>
<feature type="transmembrane region" description="Helical" evidence="1">
    <location>
        <begin position="175"/>
        <end position="200"/>
    </location>
</feature>
<sequence length="672" mass="76564">MMRSRYFFNSSIIRQNLRQHGWMGIIYALGLMFALPLQLFMSNNPNAKPREIDHLFRITGEMQMIFIVSMPVVAGLFLFYYLQTKSPSDMWHSLPLRREHLLTSHLFSGLLLLLIPVWLTAAVVALVRQWSGNLYIFQGNEIWSWCIAVTVLTLFLFCLSVFVGICSGQSVLQGIIIYALLLLPAVGILLLDSHLSIYLYGYPELSAYHNNLEYWSPFIRMMNISGNPFSSVELWVYVGFSALFIGLSYLLYRKRHSEKAGQAIAFVYFNPLFKAGIMICCMLIAGNYFAQMKHQQIGWIISGYAIGAIVGYIAAEMIIRKTWQIVTRKVPVEFAIYTALLGLFLYIPASGLTGYETRVPSEDKISGVFAGSSYWMYNRAGDTFGGNFLTDEDLFSKDKQYIEAVRKLHLAVATIRPENKLSKPYFDYSEYQSFTVAYSLDNGRELLRKYLVPLKGFEPELKVVMESEGFKRAQYAVSQLEKNIDLIRINSSVGNLNKQVVISDPEEITEFKAILKKEILNMSYEDQTDDRAAVANIAPIVNIDGIGSSTFFNYSWFASYHELEKWMEEKGYANKVRTNAEDVESAKLVKVDHNRTAENVYDPELLLKLAGNENQVILTEDKAVLADILKQRRSYSYKNSDYLVKLIYNGGYTDFVMLKASDLTPGLKALLK</sequence>
<feature type="transmembrane region" description="Helical" evidence="1">
    <location>
        <begin position="102"/>
        <end position="127"/>
    </location>
</feature>
<keyword evidence="3" id="KW-1185">Reference proteome</keyword>
<feature type="transmembrane region" description="Helical" evidence="1">
    <location>
        <begin position="264"/>
        <end position="290"/>
    </location>
</feature>
<evidence type="ECO:0000313" key="3">
    <source>
        <dbReference type="Proteomes" id="UP000838749"/>
    </source>
</evidence>
<feature type="transmembrane region" description="Helical" evidence="1">
    <location>
        <begin position="334"/>
        <end position="355"/>
    </location>
</feature>
<comment type="caution">
    <text evidence="2">The sequence shown here is derived from an EMBL/GenBank/DDBJ whole genome shotgun (WGS) entry which is preliminary data.</text>
</comment>
<feature type="transmembrane region" description="Helical" evidence="1">
    <location>
        <begin position="296"/>
        <end position="314"/>
    </location>
</feature>
<keyword evidence="1" id="KW-0812">Transmembrane</keyword>
<protein>
    <recommendedName>
        <fullName evidence="4">ABC-2 type transport system permease protein</fullName>
    </recommendedName>
</protein>
<feature type="transmembrane region" description="Helical" evidence="1">
    <location>
        <begin position="62"/>
        <end position="82"/>
    </location>
</feature>
<feature type="transmembrane region" description="Helical" evidence="1">
    <location>
        <begin position="21"/>
        <end position="42"/>
    </location>
</feature>
<dbReference type="Proteomes" id="UP000838749">
    <property type="component" value="Unassembled WGS sequence"/>
</dbReference>
<dbReference type="EMBL" id="CAKMAB010000012">
    <property type="protein sequence ID" value="CAH1056535.1"/>
    <property type="molecule type" value="Genomic_DNA"/>
</dbReference>
<name>A0ABN8FL77_9BACL</name>
<organism evidence="2 3">
    <name type="scientific">Paenibacillus pseudetheri</name>
    <dbReference type="NCBI Taxonomy" id="2897682"/>
    <lineage>
        <taxon>Bacteria</taxon>
        <taxon>Bacillati</taxon>
        <taxon>Bacillota</taxon>
        <taxon>Bacilli</taxon>
        <taxon>Bacillales</taxon>
        <taxon>Paenibacillaceae</taxon>
        <taxon>Paenibacillus</taxon>
    </lineage>
</organism>
<feature type="transmembrane region" description="Helical" evidence="1">
    <location>
        <begin position="234"/>
        <end position="252"/>
    </location>
</feature>
<feature type="transmembrane region" description="Helical" evidence="1">
    <location>
        <begin position="142"/>
        <end position="163"/>
    </location>
</feature>
<accession>A0ABN8FL77</accession>
<keyword evidence="1" id="KW-1133">Transmembrane helix</keyword>
<evidence type="ECO:0000313" key="2">
    <source>
        <dbReference type="EMBL" id="CAH1056535.1"/>
    </source>
</evidence>
<gene>
    <name evidence="2" type="ORF">PAECIP111894_02688</name>
</gene>
<evidence type="ECO:0008006" key="4">
    <source>
        <dbReference type="Google" id="ProtNLM"/>
    </source>
</evidence>